<protein>
    <recommendedName>
        <fullName evidence="11">Alpha-1,3-glucosyltransferase</fullName>
        <ecNumber evidence="11">2.4.1.-</ecNumber>
    </recommendedName>
</protein>
<feature type="compositionally biased region" description="Polar residues" evidence="12">
    <location>
        <begin position="12"/>
        <end position="23"/>
    </location>
</feature>
<keyword evidence="4 11" id="KW-0328">Glycosyltransferase</keyword>
<dbReference type="VEuPathDB" id="FungiDB:UMAG_00605"/>
<feature type="transmembrane region" description="Helical" evidence="11">
    <location>
        <begin position="284"/>
        <end position="304"/>
    </location>
</feature>
<feature type="transmembrane region" description="Helical" evidence="11">
    <location>
        <begin position="468"/>
        <end position="489"/>
    </location>
</feature>
<feature type="transmembrane region" description="Helical" evidence="11">
    <location>
        <begin position="430"/>
        <end position="448"/>
    </location>
</feature>
<sequence length="744" mass="81215">MSIAPVPRSPSVVAQSTHSTLDANTGKRRALDSQCTTKISSKGESTTALGLLRLEWEILTLSTAVKLLLFPTYHSTDFEVHRNWLAITRTLPIRDWYFEATSQWTLDYPPFFAYFSWLLAQPAPLVDPLIVSLHEGLEYAAWSCKAYMRTTVVVTELVLAAALLAHARLGAQRTVKIGYSDQVSATGVSTSYLLAASLLMHPGLIIIDHIHFQYNGFLFGILAWSLWAAREDKPLWCAFLFSSLLNLKHIYVYVAPPFLIFLLRSYVFPIGSRASDLGRSFERLLTVGVVTLIPFLLSLAPVAIDGLRHEKGSFGVLTQMVQRLFPFSRGLIHAYWAPNVWALWTFADRVLVKLLPRIPALRTLLPASFSARFDGAAGSGFASASRGLVEKISFGVLPEIRASTCFVLTLTLTSVYMLKLWQTPTYRSFLASVSLCGFASFLFGWHVHEKAIMLPLIPYTFLAAVDYAHFRTFVLLSVSGIVSLFPLLFTPQEEPIKIGYSVLWGLLALSMLQRRVLRPVQSNLGILVHQLETLYMWGFVALQVYVSLMHPLVFATAGGQEAVVPTVSPAVALSNLTTADIAASALDAAAAARSYAATVAANMEDGIVNGSVLSTAISDSAKSSDSHASNTMPAEVTLVDPIDAMPVAATLAVNTADFDAPQPAATHSADVLSVAAASQRAQATALTPETARPHLQQDEKPKIAWSSSSSSMEFLPLMMVSVYCSIGVIWAWIRASALYLSSES</sequence>
<dbReference type="RefSeq" id="XP_011386428.1">
    <property type="nucleotide sequence ID" value="XM_011388126.1"/>
</dbReference>
<feature type="transmembrane region" description="Helical" evidence="11">
    <location>
        <begin position="152"/>
        <end position="171"/>
    </location>
</feature>
<feature type="transmembrane region" description="Helical" evidence="11">
    <location>
        <begin position="212"/>
        <end position="230"/>
    </location>
</feature>
<evidence type="ECO:0000313" key="13">
    <source>
        <dbReference type="EMBL" id="KIS72187.1"/>
    </source>
</evidence>
<dbReference type="eggNOG" id="KOG2576">
    <property type="taxonomic scope" value="Eukaryota"/>
</dbReference>
<evidence type="ECO:0000256" key="11">
    <source>
        <dbReference type="RuleBase" id="RU363110"/>
    </source>
</evidence>
<feature type="region of interest" description="Disordered" evidence="12">
    <location>
        <begin position="1"/>
        <end position="26"/>
    </location>
</feature>
<dbReference type="InterPro" id="IPR004856">
    <property type="entry name" value="Glyco_trans_ALG6/ALG8"/>
</dbReference>
<evidence type="ECO:0000256" key="3">
    <source>
        <dbReference type="ARBA" id="ARBA00008715"/>
    </source>
</evidence>
<evidence type="ECO:0000256" key="6">
    <source>
        <dbReference type="ARBA" id="ARBA00022692"/>
    </source>
</evidence>
<dbReference type="KEGG" id="uma:UMAG_00605"/>
<proteinExistence type="inferred from homology"/>
<dbReference type="GO" id="GO:0005789">
    <property type="term" value="C:endoplasmic reticulum membrane"/>
    <property type="evidence" value="ECO:0000318"/>
    <property type="project" value="GO_Central"/>
</dbReference>
<comment type="catalytic activity">
    <reaction evidence="10">
        <text>an alpha-D-Glc-(1-&gt;3)-alpha-D-Man-(1-&gt;2)-alpha-D-Man-(1-&gt;2)-alpha-D-Man-(1-&gt;3)-[alpha-D-Man-(1-&gt;2)-alpha-D-Man-(1-&gt;3)-[alpha-D-Man-(1-&gt;2)-alpha-D-Man-(1-&gt;6)]-alpha-D-Man-(1-&gt;6)]-beta-D-Man-(1-&gt;4)-beta-D-GlcNAc-(1-&gt;4)-alpha-D-GlcNAc-diphospho-di-trans,poly-cis-dolichol + a di-trans,poly-cis-dolichyl beta-D-glucosyl phosphate = an alpha-D-Glc-(1-&gt;3)-alpha-D-Glc-(1-&gt;3)-alpha-D-Man-(1-&gt;2)-alpha-D-Man-(1-&gt;2)-alpha-D-Man-(1-&gt;3)-[alpha-D-Man-(1-&gt;2)-alpha-D-Man-(1-&gt;3)-[alpha-D-Man-(1-&gt;2)-alpha-D-Man-(1-&gt;6)]-alpha-D-Man-(1-&gt;6)]-beta-D-Man-(1-&gt;4)-beta-D-GlcNAc-(1-&gt;4)-alpha-D-GlcNAc-diphospho-di-trans,poly-cis-dolichol + a di-trans,poly-cis-dolichyl phosphate + H(+)</text>
        <dbReference type="Rhea" id="RHEA:31307"/>
        <dbReference type="Rhea" id="RHEA-COMP:19498"/>
        <dbReference type="Rhea" id="RHEA-COMP:19502"/>
        <dbReference type="Rhea" id="RHEA-COMP:19521"/>
        <dbReference type="Rhea" id="RHEA-COMP:19522"/>
        <dbReference type="ChEBI" id="CHEBI:15378"/>
        <dbReference type="ChEBI" id="CHEBI:57525"/>
        <dbReference type="ChEBI" id="CHEBI:57683"/>
        <dbReference type="ChEBI" id="CHEBI:132521"/>
        <dbReference type="ChEBI" id="CHEBI:132522"/>
        <dbReference type="EC" id="2.4.1.265"/>
    </reaction>
    <physiologicalReaction direction="left-to-right" evidence="10">
        <dbReference type="Rhea" id="RHEA:31308"/>
    </physiologicalReaction>
</comment>
<dbReference type="EC" id="2.4.1.-" evidence="11"/>
<dbReference type="PANTHER" id="PTHR12413">
    <property type="entry name" value="DOLICHYL GLYCOSYLTRANSFERASE"/>
    <property type="match status" value="1"/>
</dbReference>
<organism evidence="13 14">
    <name type="scientific">Mycosarcoma maydis</name>
    <name type="common">Corn smut fungus</name>
    <name type="synonym">Ustilago maydis</name>
    <dbReference type="NCBI Taxonomy" id="5270"/>
    <lineage>
        <taxon>Eukaryota</taxon>
        <taxon>Fungi</taxon>
        <taxon>Dikarya</taxon>
        <taxon>Basidiomycota</taxon>
        <taxon>Ustilaginomycotina</taxon>
        <taxon>Ustilaginomycetes</taxon>
        <taxon>Ustilaginales</taxon>
        <taxon>Ustilaginaceae</taxon>
        <taxon>Mycosarcoma</taxon>
    </lineage>
</organism>
<keyword evidence="9 11" id="KW-0472">Membrane</keyword>
<dbReference type="Proteomes" id="UP000000561">
    <property type="component" value="Chromosome 1"/>
</dbReference>
<dbReference type="UniPathway" id="UPA00378"/>
<reference evidence="13 14" key="1">
    <citation type="journal article" date="2006" name="Nature">
        <title>Insights from the genome of the biotrophic fungal plant pathogen Ustilago maydis.</title>
        <authorList>
            <person name="Kamper J."/>
            <person name="Kahmann R."/>
            <person name="Bolker M."/>
            <person name="Ma L.J."/>
            <person name="Brefort T."/>
            <person name="Saville B.J."/>
            <person name="Banuett F."/>
            <person name="Kronstad J.W."/>
            <person name="Gold S.E."/>
            <person name="Muller O."/>
            <person name="Perlin M.H."/>
            <person name="Wosten H.A."/>
            <person name="de Vries R."/>
            <person name="Ruiz-Herrera J."/>
            <person name="Reynaga-Pena C.G."/>
            <person name="Snetselaar K."/>
            <person name="McCann M."/>
            <person name="Perez-Martin J."/>
            <person name="Feldbrugge M."/>
            <person name="Basse C.W."/>
            <person name="Steinberg G."/>
            <person name="Ibeas J.I."/>
            <person name="Holloman W."/>
            <person name="Guzman P."/>
            <person name="Farman M."/>
            <person name="Stajich J.E."/>
            <person name="Sentandreu R."/>
            <person name="Gonzalez-Prieto J.M."/>
            <person name="Kennell J.C."/>
            <person name="Molina L."/>
            <person name="Schirawski J."/>
            <person name="Mendoza-Mendoza A."/>
            <person name="Greilinger D."/>
            <person name="Munch K."/>
            <person name="Rossel N."/>
            <person name="Scherer M."/>
            <person name="Vranes M."/>
            <person name="Ladendorf O."/>
            <person name="Vincon V."/>
            <person name="Fuchs U."/>
            <person name="Sandrock B."/>
            <person name="Meng S."/>
            <person name="Ho E.C."/>
            <person name="Cahill M.J."/>
            <person name="Boyce K.J."/>
            <person name="Klose J."/>
            <person name="Klosterman S.J."/>
            <person name="Deelstra H.J."/>
            <person name="Ortiz-Castellanos L."/>
            <person name="Li W."/>
            <person name="Sanchez-Alonso P."/>
            <person name="Schreier P.H."/>
            <person name="Hauser-Hahn I."/>
            <person name="Vaupel M."/>
            <person name="Koopmann E."/>
            <person name="Friedrich G."/>
            <person name="Voss H."/>
            <person name="Schluter T."/>
            <person name="Margolis J."/>
            <person name="Platt D."/>
            <person name="Swimmer C."/>
            <person name="Gnirke A."/>
            <person name="Chen F."/>
            <person name="Vysotskaia V."/>
            <person name="Mannhaupt G."/>
            <person name="Guldener U."/>
            <person name="Munsterkotter M."/>
            <person name="Haase D."/>
            <person name="Oesterheld M."/>
            <person name="Mewes H.W."/>
            <person name="Mauceli E.W."/>
            <person name="DeCaprio D."/>
            <person name="Wade C.M."/>
            <person name="Butler J."/>
            <person name="Young S."/>
            <person name="Jaffe D.B."/>
            <person name="Calvo S."/>
            <person name="Nusbaum C."/>
            <person name="Galagan J."/>
            <person name="Birren B.W."/>
        </authorList>
    </citation>
    <scope>NUCLEOTIDE SEQUENCE [LARGE SCALE GENOMIC DNA]</scope>
    <source>
        <strain evidence="14">DSM 14603 / FGSC 9021 / UM521</strain>
    </source>
</reference>
<dbReference type="GeneID" id="23561861"/>
<feature type="transmembrane region" description="Helical" evidence="11">
    <location>
        <begin position="714"/>
        <end position="733"/>
    </location>
</feature>
<dbReference type="AlphaFoldDB" id="A0A0D1CGW1"/>
<keyword evidence="5 11" id="KW-0808">Transferase</keyword>
<evidence type="ECO:0000256" key="2">
    <source>
        <dbReference type="ARBA" id="ARBA00004922"/>
    </source>
</evidence>
<evidence type="ECO:0000256" key="4">
    <source>
        <dbReference type="ARBA" id="ARBA00022676"/>
    </source>
</evidence>
<dbReference type="OMA" id="IHAYWAP"/>
<dbReference type="GO" id="GO:0042283">
    <property type="term" value="F:dolichyl pyrophosphate Glc1Man9GlcNAc2 alpha-1,3-glucosyltransferase activity"/>
    <property type="evidence" value="ECO:0000318"/>
    <property type="project" value="GO_Central"/>
</dbReference>
<name>A0A0D1CGW1_MYCMD</name>
<dbReference type="STRING" id="237631.A0A0D1CGW1"/>
<dbReference type="EMBL" id="CM003140">
    <property type="protein sequence ID" value="KIS72187.1"/>
    <property type="molecule type" value="Genomic_DNA"/>
</dbReference>
<gene>
    <name evidence="13" type="ORF">UMAG_00605</name>
</gene>
<comment type="pathway">
    <text evidence="2 11">Protein modification; protein glycosylation.</text>
</comment>
<evidence type="ECO:0000256" key="5">
    <source>
        <dbReference type="ARBA" id="ARBA00022679"/>
    </source>
</evidence>
<dbReference type="PANTHER" id="PTHR12413:SF2">
    <property type="entry name" value="DOLICHYL PYROPHOSPHATE GLC1MAN9GLCNAC2 ALPHA-1,3-GLUCOSYLTRANSFERASE-RELATED"/>
    <property type="match status" value="1"/>
</dbReference>
<feature type="transmembrane region" description="Helical" evidence="11">
    <location>
        <begin position="250"/>
        <end position="272"/>
    </location>
</feature>
<dbReference type="OrthoDB" id="1689333at2759"/>
<feature type="transmembrane region" description="Helical" evidence="11">
    <location>
        <begin position="183"/>
        <end position="200"/>
    </location>
</feature>
<dbReference type="Pfam" id="PF03155">
    <property type="entry name" value="Alg6_Alg8"/>
    <property type="match status" value="1"/>
</dbReference>
<comment type="subcellular location">
    <subcellularLocation>
        <location evidence="1 11">Endoplasmic reticulum membrane</location>
        <topology evidence="1 11">Multi-pass membrane protein</topology>
    </subcellularLocation>
</comment>
<dbReference type="GO" id="GO:0006488">
    <property type="term" value="P:dolichol-linked oligosaccharide biosynthetic process"/>
    <property type="evidence" value="ECO:0000318"/>
    <property type="project" value="GO_Central"/>
</dbReference>
<evidence type="ECO:0000256" key="1">
    <source>
        <dbReference type="ARBA" id="ARBA00004477"/>
    </source>
</evidence>
<feature type="transmembrane region" description="Helical" evidence="11">
    <location>
        <begin position="496"/>
        <end position="514"/>
    </location>
</feature>
<evidence type="ECO:0000256" key="9">
    <source>
        <dbReference type="ARBA" id="ARBA00023136"/>
    </source>
</evidence>
<keyword evidence="8 11" id="KW-1133">Transmembrane helix</keyword>
<accession>A0A0D1CGW1</accession>
<evidence type="ECO:0000256" key="7">
    <source>
        <dbReference type="ARBA" id="ARBA00022824"/>
    </source>
</evidence>
<keyword evidence="14" id="KW-1185">Reference proteome</keyword>
<evidence type="ECO:0000313" key="14">
    <source>
        <dbReference type="Proteomes" id="UP000000561"/>
    </source>
</evidence>
<evidence type="ECO:0000256" key="12">
    <source>
        <dbReference type="SAM" id="MobiDB-lite"/>
    </source>
</evidence>
<evidence type="ECO:0000256" key="8">
    <source>
        <dbReference type="ARBA" id="ARBA00022989"/>
    </source>
</evidence>
<feature type="transmembrane region" description="Helical" evidence="11">
    <location>
        <begin position="400"/>
        <end position="418"/>
    </location>
</feature>
<dbReference type="InParanoid" id="A0A0D1CGW1"/>
<keyword evidence="6 11" id="KW-0812">Transmembrane</keyword>
<evidence type="ECO:0000256" key="10">
    <source>
        <dbReference type="ARBA" id="ARBA00047346"/>
    </source>
</evidence>
<comment type="similarity">
    <text evidence="3 11">Belongs to the ALG6/ALG8 glucosyltransferase family.</text>
</comment>
<dbReference type="FunCoup" id="A0A0D1CGW1">
    <property type="interactions" value="372"/>
</dbReference>
<keyword evidence="7 11" id="KW-0256">Endoplasmic reticulum</keyword>
<feature type="transmembrane region" description="Helical" evidence="11">
    <location>
        <begin position="534"/>
        <end position="555"/>
    </location>
</feature>